<evidence type="ECO:0000313" key="8">
    <source>
        <dbReference type="Proteomes" id="UP001530400"/>
    </source>
</evidence>
<dbReference type="PANTHER" id="PTHR43215">
    <property type="entry name" value="RADIAL SPOKE HEAD 1 HOMOLOG"/>
    <property type="match status" value="1"/>
</dbReference>
<reference evidence="7 8" key="1">
    <citation type="submission" date="2024-10" db="EMBL/GenBank/DDBJ databases">
        <title>Updated reference genomes for cyclostephanoid diatoms.</title>
        <authorList>
            <person name="Roberts W.R."/>
            <person name="Alverson A.J."/>
        </authorList>
    </citation>
    <scope>NUCLEOTIDE SEQUENCE [LARGE SCALE GENOMIC DNA]</scope>
    <source>
        <strain evidence="7 8">AJA010-31</strain>
    </source>
</reference>
<evidence type="ECO:0000256" key="5">
    <source>
        <dbReference type="PROSITE-ProRule" id="PRU00175"/>
    </source>
</evidence>
<keyword evidence="3 5" id="KW-0863">Zinc-finger</keyword>
<evidence type="ECO:0000259" key="6">
    <source>
        <dbReference type="PROSITE" id="PS50089"/>
    </source>
</evidence>
<dbReference type="PROSITE" id="PS50089">
    <property type="entry name" value="ZF_RING_2"/>
    <property type="match status" value="1"/>
</dbReference>
<gene>
    <name evidence="7" type="ORF">ACHAWO_008531</name>
</gene>
<dbReference type="EMBL" id="JALLPJ020001313">
    <property type="protein sequence ID" value="KAL3770306.1"/>
    <property type="molecule type" value="Genomic_DNA"/>
</dbReference>
<organism evidence="7 8">
    <name type="scientific">Cyclotella atomus</name>
    <dbReference type="NCBI Taxonomy" id="382360"/>
    <lineage>
        <taxon>Eukaryota</taxon>
        <taxon>Sar</taxon>
        <taxon>Stramenopiles</taxon>
        <taxon>Ochrophyta</taxon>
        <taxon>Bacillariophyta</taxon>
        <taxon>Coscinodiscophyceae</taxon>
        <taxon>Thalassiosirophycidae</taxon>
        <taxon>Stephanodiscales</taxon>
        <taxon>Stephanodiscaceae</taxon>
        <taxon>Cyclotella</taxon>
    </lineage>
</organism>
<keyword evidence="4" id="KW-0862">Zinc</keyword>
<dbReference type="SMART" id="SM00698">
    <property type="entry name" value="MORN"/>
    <property type="match status" value="10"/>
</dbReference>
<feature type="domain" description="RING-type" evidence="6">
    <location>
        <begin position="398"/>
        <end position="433"/>
    </location>
</feature>
<proteinExistence type="predicted"/>
<evidence type="ECO:0000256" key="4">
    <source>
        <dbReference type="ARBA" id="ARBA00022833"/>
    </source>
</evidence>
<evidence type="ECO:0000313" key="7">
    <source>
        <dbReference type="EMBL" id="KAL3770306.1"/>
    </source>
</evidence>
<dbReference type="Proteomes" id="UP001530400">
    <property type="component" value="Unassembled WGS sequence"/>
</dbReference>
<keyword evidence="2" id="KW-0677">Repeat</keyword>
<dbReference type="FunFam" id="1.10.1170.10:FF:000002">
    <property type="entry name" value="Baculoviral IAP repeat containing 7"/>
    <property type="match status" value="1"/>
</dbReference>
<dbReference type="SUPFAM" id="SSF57850">
    <property type="entry name" value="RING/U-box"/>
    <property type="match status" value="1"/>
</dbReference>
<evidence type="ECO:0000256" key="2">
    <source>
        <dbReference type="ARBA" id="ARBA00022737"/>
    </source>
</evidence>
<comment type="caution">
    <text evidence="7">The sequence shown here is derived from an EMBL/GenBank/DDBJ whole genome shotgun (WGS) entry which is preliminary data.</text>
</comment>
<dbReference type="InterPro" id="IPR001841">
    <property type="entry name" value="Znf_RING"/>
</dbReference>
<keyword evidence="1" id="KW-0479">Metal-binding</keyword>
<dbReference type="Gene3D" id="2.20.110.10">
    <property type="entry name" value="Histone H3 K4-specific methyltransferase SET7/9 N-terminal domain"/>
    <property type="match status" value="4"/>
</dbReference>
<dbReference type="SUPFAM" id="SSF82185">
    <property type="entry name" value="Histone H3 K4-specific methyltransferase SET7/9 N-terminal domain"/>
    <property type="match status" value="2"/>
</dbReference>
<accession>A0ABD3N5J8</accession>
<dbReference type="InterPro" id="IPR013083">
    <property type="entry name" value="Znf_RING/FYVE/PHD"/>
</dbReference>
<protein>
    <recommendedName>
        <fullName evidence="6">RING-type domain-containing protein</fullName>
    </recommendedName>
</protein>
<dbReference type="Pfam" id="PF13920">
    <property type="entry name" value="zf-C3HC4_3"/>
    <property type="match status" value="1"/>
</dbReference>
<keyword evidence="8" id="KW-1185">Reference proteome</keyword>
<evidence type="ECO:0000256" key="1">
    <source>
        <dbReference type="ARBA" id="ARBA00022723"/>
    </source>
</evidence>
<name>A0ABD3N5J8_9STRA</name>
<dbReference type="GO" id="GO:0008270">
    <property type="term" value="F:zinc ion binding"/>
    <property type="evidence" value="ECO:0007669"/>
    <property type="project" value="UniProtKB-KW"/>
</dbReference>
<dbReference type="AlphaFoldDB" id="A0ABD3N5J8"/>
<evidence type="ECO:0000256" key="3">
    <source>
        <dbReference type="ARBA" id="ARBA00022771"/>
    </source>
</evidence>
<sequence>MKSIRLLLHKISQHISDHHIHRGSAHDARSEPSSNAVLTDMIYHFKRYTSTNLDYLRTYINFETNFDLIDAQQTQLLQQIALLCLSLVTVFTSHYIFRRLSNRNKSPRSSCKYTNGDSYKGEILHGKKHGWGVMTHQNGDSYAGEWQHDKKQGRGIYRFNSGASYTGSFYQSRRHGSGRIVYPDGREYSGGWKGDKMHGMGVQKVNGEVFEGTFEDGKKCGYGKMVYGNLDVYEGGWKDNQQHGEGEMRYADGGFYRGEWENGLKSGSGKLKYPNGATFEGGFKDNQRDGFGTMKFACGDEYCGMWKEDKRHGKGVYKFSTAESSANGDLDAGKLNTRVATKYARGGTFDGEWNEGKRHGQGLMTYGDGATYRGKWIDDNISSTIEDTPNNIDHEQACVVCQENHKTVLLLPCKHLCICGVCAPRVNECPMCRKPITDQIDDIFY</sequence>
<dbReference type="PANTHER" id="PTHR43215:SF14">
    <property type="entry name" value="RADIAL SPOKE HEAD 1 HOMOLOG"/>
    <property type="match status" value="1"/>
</dbReference>
<dbReference type="Pfam" id="PF02493">
    <property type="entry name" value="MORN"/>
    <property type="match status" value="10"/>
</dbReference>
<dbReference type="Gene3D" id="3.30.40.10">
    <property type="entry name" value="Zinc/RING finger domain, C3HC4 (zinc finger)"/>
    <property type="match status" value="1"/>
</dbReference>
<dbReference type="InterPro" id="IPR003409">
    <property type="entry name" value="MORN"/>
</dbReference>